<evidence type="ECO:0000256" key="4">
    <source>
        <dbReference type="ARBA" id="ARBA00023204"/>
    </source>
</evidence>
<keyword evidence="3 5" id="KW-0378">Hydrolase</keyword>
<dbReference type="AlphaFoldDB" id="A0A6B1F9S6"/>
<dbReference type="InterPro" id="IPR011034">
    <property type="entry name" value="Formyl_transferase-like_C_sf"/>
</dbReference>
<dbReference type="GO" id="GO:0006284">
    <property type="term" value="P:base-excision repair"/>
    <property type="evidence" value="ECO:0007669"/>
    <property type="project" value="InterPro"/>
</dbReference>
<dbReference type="Pfam" id="PF02245">
    <property type="entry name" value="Pur_DNA_glyco"/>
    <property type="match status" value="1"/>
</dbReference>
<dbReference type="InterPro" id="IPR003180">
    <property type="entry name" value="MPG"/>
</dbReference>
<organism evidence="7">
    <name type="scientific">Synechococcus sp. SB0676_bin_10</name>
    <dbReference type="NCBI Taxonomy" id="2604869"/>
    <lineage>
        <taxon>Bacteria</taxon>
        <taxon>Bacillati</taxon>
        <taxon>Cyanobacteriota</taxon>
        <taxon>Cyanophyceae</taxon>
        <taxon>Synechococcales</taxon>
        <taxon>Synechococcaceae</taxon>
        <taxon>Synechococcus</taxon>
    </lineage>
</organism>
<dbReference type="GO" id="GO:0003677">
    <property type="term" value="F:DNA binding"/>
    <property type="evidence" value="ECO:0007669"/>
    <property type="project" value="InterPro"/>
</dbReference>
<feature type="region of interest" description="Disordered" evidence="6">
    <location>
        <begin position="201"/>
        <end position="222"/>
    </location>
</feature>
<dbReference type="SUPFAM" id="SSF50486">
    <property type="entry name" value="FMT C-terminal domain-like"/>
    <property type="match status" value="1"/>
</dbReference>
<comment type="caution">
    <text evidence="7">The sequence shown here is derived from an EMBL/GenBank/DDBJ whole genome shotgun (WGS) entry which is preliminary data.</text>
</comment>
<keyword evidence="2 5" id="KW-0227">DNA damage</keyword>
<gene>
    <name evidence="7" type="ORF">F4162_05780</name>
</gene>
<evidence type="ECO:0000256" key="6">
    <source>
        <dbReference type="SAM" id="MobiDB-lite"/>
    </source>
</evidence>
<dbReference type="InterPro" id="IPR036995">
    <property type="entry name" value="MPG_sf"/>
</dbReference>
<proteinExistence type="inferred from homology"/>
<accession>A0A6B1F9S6</accession>
<name>A0A6B1F9S6_9SYNE</name>
<dbReference type="GO" id="GO:0003905">
    <property type="term" value="F:alkylbase DNA N-glycosylase activity"/>
    <property type="evidence" value="ECO:0007669"/>
    <property type="project" value="InterPro"/>
</dbReference>
<comment type="similarity">
    <text evidence="1 5">Belongs to the DNA glycosylase MPG family.</text>
</comment>
<dbReference type="Gene3D" id="3.10.300.10">
    <property type="entry name" value="Methylpurine-DNA glycosylase (MPG)"/>
    <property type="match status" value="1"/>
</dbReference>
<dbReference type="HAMAP" id="MF_00527">
    <property type="entry name" value="3MGH"/>
    <property type="match status" value="1"/>
</dbReference>
<evidence type="ECO:0000256" key="2">
    <source>
        <dbReference type="ARBA" id="ARBA00022763"/>
    </source>
</evidence>
<keyword evidence="4 5" id="KW-0234">DNA repair</keyword>
<dbReference type="EMBL" id="VYDO01000186">
    <property type="protein sequence ID" value="MYG38486.1"/>
    <property type="molecule type" value="Genomic_DNA"/>
</dbReference>
<evidence type="ECO:0000256" key="3">
    <source>
        <dbReference type="ARBA" id="ARBA00022801"/>
    </source>
</evidence>
<protein>
    <recommendedName>
        <fullName evidence="5">Putative 3-methyladenine DNA glycosylase</fullName>
        <ecNumber evidence="5">3.2.2.-</ecNumber>
    </recommendedName>
</protein>
<dbReference type="CDD" id="cd00540">
    <property type="entry name" value="AAG"/>
    <property type="match status" value="1"/>
</dbReference>
<sequence length="222" mass="23931">MAAAADGAPGNVPALSLEALHRPAAAVAPDLLGCLLVRRDGRQLRWGVIVETEAYCQSEPACHGHRRRSPGNATLFGEPGHFYVYTSYGVHHCCNVVTDRPGWASGVLLRALDLPLAGQHERRAAGPGLLCRCLGIDRSFDGRRVTDSAAGLWLTGRPPAVAAAMASGDMALRQAHRIGISRGQELAWRWYLGASRGISRRAPGDQRPHPAHCWSSRQLLEP</sequence>
<dbReference type="PANTHER" id="PTHR10429:SF0">
    <property type="entry name" value="DNA-3-METHYLADENINE GLYCOSYLASE"/>
    <property type="match status" value="1"/>
</dbReference>
<dbReference type="EC" id="3.2.2.-" evidence="5"/>
<evidence type="ECO:0000256" key="1">
    <source>
        <dbReference type="ARBA" id="ARBA00009232"/>
    </source>
</evidence>
<reference evidence="7" key="1">
    <citation type="submission" date="2019-09" db="EMBL/GenBank/DDBJ databases">
        <title>Characterisation of the sponge microbiome using genome-centric metagenomics.</title>
        <authorList>
            <person name="Engelberts J.P."/>
            <person name="Robbins S.J."/>
            <person name="De Goeij J.M."/>
            <person name="Aranda M."/>
            <person name="Bell S.C."/>
            <person name="Webster N.S."/>
        </authorList>
    </citation>
    <scope>NUCLEOTIDE SEQUENCE</scope>
    <source>
        <strain evidence="7">SB0676_bin_10</strain>
    </source>
</reference>
<evidence type="ECO:0000313" key="7">
    <source>
        <dbReference type="EMBL" id="MYG38486.1"/>
    </source>
</evidence>
<dbReference type="PANTHER" id="PTHR10429">
    <property type="entry name" value="DNA-3-METHYLADENINE GLYCOSYLASE"/>
    <property type="match status" value="1"/>
</dbReference>
<evidence type="ECO:0000256" key="5">
    <source>
        <dbReference type="HAMAP-Rule" id="MF_00527"/>
    </source>
</evidence>